<organism evidence="2 3">
    <name type="scientific">Rhizobium aquaticum</name>
    <dbReference type="NCBI Taxonomy" id="1549636"/>
    <lineage>
        <taxon>Bacteria</taxon>
        <taxon>Pseudomonadati</taxon>
        <taxon>Pseudomonadota</taxon>
        <taxon>Alphaproteobacteria</taxon>
        <taxon>Hyphomicrobiales</taxon>
        <taxon>Rhizobiaceae</taxon>
        <taxon>Rhizobium/Agrobacterium group</taxon>
        <taxon>Rhizobium</taxon>
    </lineage>
</organism>
<dbReference type="PROSITE" id="PS51208">
    <property type="entry name" value="AUTOTRANSPORTER"/>
    <property type="match status" value="1"/>
</dbReference>
<dbReference type="Gene3D" id="2.40.128.130">
    <property type="entry name" value="Autotransporter beta-domain"/>
    <property type="match status" value="1"/>
</dbReference>
<evidence type="ECO:0000313" key="3">
    <source>
        <dbReference type="Proteomes" id="UP001549047"/>
    </source>
</evidence>
<dbReference type="Pfam" id="PF01833">
    <property type="entry name" value="TIG"/>
    <property type="match status" value="1"/>
</dbReference>
<reference evidence="2 3" key="1">
    <citation type="submission" date="2024-06" db="EMBL/GenBank/DDBJ databases">
        <title>Genomic Encyclopedia of Type Strains, Phase IV (KMG-IV): sequencing the most valuable type-strain genomes for metagenomic binning, comparative biology and taxonomic classification.</title>
        <authorList>
            <person name="Goeker M."/>
        </authorList>
    </citation>
    <scope>NUCLEOTIDE SEQUENCE [LARGE SCALE GENOMIC DNA]</scope>
    <source>
        <strain evidence="2 3">DSM 29780</strain>
    </source>
</reference>
<dbReference type="InterPro" id="IPR036709">
    <property type="entry name" value="Autotransporte_beta_dom_sf"/>
</dbReference>
<feature type="domain" description="Autotransporter" evidence="1">
    <location>
        <begin position="234"/>
        <end position="499"/>
    </location>
</feature>
<comment type="caution">
    <text evidence="2">The sequence shown here is derived from an EMBL/GenBank/DDBJ whole genome shotgun (WGS) entry which is preliminary data.</text>
</comment>
<dbReference type="SUPFAM" id="SSF81296">
    <property type="entry name" value="E set domains"/>
    <property type="match status" value="1"/>
</dbReference>
<dbReference type="SMART" id="SM00869">
    <property type="entry name" value="Autotransporter"/>
    <property type="match status" value="1"/>
</dbReference>
<proteinExistence type="predicted"/>
<evidence type="ECO:0000259" key="1">
    <source>
        <dbReference type="PROSITE" id="PS51208"/>
    </source>
</evidence>
<sequence>MTVTDQTSPTAQTSSKTFSLTVNASVPVVTGISPASGPASGGTVVTIQGNNFTGATLVSFGANNAISFTVVSASQIRTTAPAGLLGSVHITVRTPAGISGESAADQFTYAIPADSTNLRNLQTQVTPLAAQFWGQTTSEAMTDAVSEAFAGDGPLITPIGMGVRFNFAADPGDQFGQRTVRADPQDTLGGIYSAFAEPERGERQKQDLASQRFENAFASQTKPAARPLARSAGPRPGDWLPWAEVRGMFLTASAASSGVAGYTLSGNQLNMTAGLTHVISPTFVIGVLGGVETFGYRAEAIQGRLKGNGWTVGTYAGWKLTDTIRLDAGFAYSGIGFDGSAGAASASFSGYRMLLSGGLSGLYSADNFIIEPSAHVYALREFENGYTDSLGATQAERVFSNGRVDAGLKVTYPLEWSDALTLFPYLGLYGDYYFNSDNVSSAGAGNVARPVMNGLSARASVGMSARFAHGTTVSIGVERGGIGSSTAVWSLKMNASIALGGK</sequence>
<dbReference type="CDD" id="cd00102">
    <property type="entry name" value="IPT"/>
    <property type="match status" value="1"/>
</dbReference>
<dbReference type="Proteomes" id="UP001549047">
    <property type="component" value="Unassembled WGS sequence"/>
</dbReference>
<dbReference type="Gene3D" id="2.60.40.10">
    <property type="entry name" value="Immunoglobulins"/>
    <property type="match status" value="1"/>
</dbReference>
<accession>A0ABV2J6B4</accession>
<dbReference type="NCBIfam" id="TIGR01414">
    <property type="entry name" value="autotrans_barl"/>
    <property type="match status" value="1"/>
</dbReference>
<dbReference type="InterPro" id="IPR013783">
    <property type="entry name" value="Ig-like_fold"/>
</dbReference>
<name>A0ABV2J6B4_9HYPH</name>
<dbReference type="InterPro" id="IPR014756">
    <property type="entry name" value="Ig_E-set"/>
</dbReference>
<dbReference type="SUPFAM" id="SSF103515">
    <property type="entry name" value="Autotransporter"/>
    <property type="match status" value="1"/>
</dbReference>
<gene>
    <name evidence="2" type="ORF">ABID16_004522</name>
</gene>
<dbReference type="EMBL" id="JBEPMB010000013">
    <property type="protein sequence ID" value="MET3616173.1"/>
    <property type="molecule type" value="Genomic_DNA"/>
</dbReference>
<dbReference type="InterPro" id="IPR002909">
    <property type="entry name" value="IPT_dom"/>
</dbReference>
<protein>
    <recommendedName>
        <fullName evidence="1">Autotransporter domain-containing protein</fullName>
    </recommendedName>
</protein>
<dbReference type="Pfam" id="PF03797">
    <property type="entry name" value="Autotransporter"/>
    <property type="match status" value="1"/>
</dbReference>
<keyword evidence="3" id="KW-1185">Reference proteome</keyword>
<dbReference type="InterPro" id="IPR005546">
    <property type="entry name" value="Autotransporte_beta"/>
</dbReference>
<evidence type="ECO:0000313" key="2">
    <source>
        <dbReference type="EMBL" id="MET3616173.1"/>
    </source>
</evidence>
<dbReference type="SMART" id="SM00429">
    <property type="entry name" value="IPT"/>
    <property type="match status" value="1"/>
</dbReference>
<dbReference type="InterPro" id="IPR006315">
    <property type="entry name" value="OM_autotransptr_brl_dom"/>
</dbReference>